<keyword evidence="1" id="KW-0175">Coiled coil</keyword>
<evidence type="ECO:0000256" key="1">
    <source>
        <dbReference type="SAM" id="Coils"/>
    </source>
</evidence>
<gene>
    <name evidence="3" type="ORF">BN2458_PEG0337</name>
</gene>
<dbReference type="AlphaFoldDB" id="A0A0S4PSD5"/>
<feature type="compositionally biased region" description="Polar residues" evidence="2">
    <location>
        <begin position="135"/>
        <end position="157"/>
    </location>
</feature>
<dbReference type="RefSeq" id="WP_064504548.1">
    <property type="nucleotide sequence ID" value="NZ_CAJTQN010000012.1"/>
</dbReference>
<dbReference type="GeneID" id="78150664"/>
<proteinExistence type="predicted"/>
<evidence type="ECO:0000313" key="3">
    <source>
        <dbReference type="EMBL" id="CUU39224.1"/>
    </source>
</evidence>
<feature type="region of interest" description="Disordered" evidence="2">
    <location>
        <begin position="135"/>
        <end position="163"/>
    </location>
</feature>
<dbReference type="Proteomes" id="UP000064525">
    <property type="component" value="Chromosome I"/>
</dbReference>
<reference evidence="4" key="1">
    <citation type="submission" date="2015-11" db="EMBL/GenBank/DDBJ databases">
        <authorList>
            <person name="Anvar S.Y."/>
        </authorList>
    </citation>
    <scope>NUCLEOTIDE SEQUENCE [LARGE SCALE GENOMIC DNA]</scope>
</reference>
<dbReference type="PATRIC" id="fig|76936.10.peg.326"/>
<sequence>MYAQDKPLAQKIDEQAFEKLLKYNPQTQNLWDIVGFFENEREKMRLEVAQYHEEIKTSKAKLKELREHITLAQNAIRTLEQQQAQVSKDSQDSNNEVQNALQAQINELELENSKLRVELRDLKSEYQLELITQEYYTESTHPASSPQTDTTDSIESTPKSKYE</sequence>
<evidence type="ECO:0000313" key="4">
    <source>
        <dbReference type="Proteomes" id="UP000064525"/>
    </source>
</evidence>
<dbReference type="KEGG" id="hty:BN2458_PEG0337"/>
<evidence type="ECO:0000256" key="2">
    <source>
        <dbReference type="SAM" id="MobiDB-lite"/>
    </source>
</evidence>
<name>A0A0S4PSD5_9HELI</name>
<organism evidence="3 4">
    <name type="scientific">Helicobacter typhlonius</name>
    <dbReference type="NCBI Taxonomy" id="76936"/>
    <lineage>
        <taxon>Bacteria</taxon>
        <taxon>Pseudomonadati</taxon>
        <taxon>Campylobacterota</taxon>
        <taxon>Epsilonproteobacteria</taxon>
        <taxon>Campylobacterales</taxon>
        <taxon>Helicobacteraceae</taxon>
        <taxon>Helicobacter</taxon>
    </lineage>
</organism>
<protein>
    <submittedName>
        <fullName evidence="3">Uncharacterized protein</fullName>
    </submittedName>
</protein>
<feature type="coiled-coil region" evidence="1">
    <location>
        <begin position="41"/>
        <end position="125"/>
    </location>
</feature>
<accession>A0A0S4PSD5</accession>
<dbReference type="EMBL" id="LN907858">
    <property type="protein sequence ID" value="CUU39224.1"/>
    <property type="molecule type" value="Genomic_DNA"/>
</dbReference>